<dbReference type="GO" id="GO:0005524">
    <property type="term" value="F:ATP binding"/>
    <property type="evidence" value="ECO:0007669"/>
    <property type="project" value="UniProtKB-KW"/>
</dbReference>
<dbReference type="PANTHER" id="PTHR10534">
    <property type="entry name" value="PYRIDOXAL KINASE"/>
    <property type="match status" value="1"/>
</dbReference>
<evidence type="ECO:0000256" key="8">
    <source>
        <dbReference type="ARBA" id="ARBA00022741"/>
    </source>
</evidence>
<evidence type="ECO:0000256" key="5">
    <source>
        <dbReference type="ARBA" id="ARBA00012104"/>
    </source>
</evidence>
<dbReference type="GO" id="GO:0005829">
    <property type="term" value="C:cytosol"/>
    <property type="evidence" value="ECO:0007669"/>
    <property type="project" value="TreeGrafter"/>
</dbReference>
<comment type="pathway">
    <text evidence="2">Cofactor metabolism; pyridoxal 5'-phosphate salvage; pyridoxine 5'-phosphate from pyridoxine: step 1/1.</text>
</comment>
<keyword evidence="17" id="KW-1185">Reference proteome</keyword>
<evidence type="ECO:0000313" key="16">
    <source>
        <dbReference type="EMBL" id="KAI6659280.1"/>
    </source>
</evidence>
<gene>
    <name evidence="16" type="ORF">LOD99_14951</name>
</gene>
<comment type="pathway">
    <text evidence="1">Cofactor metabolism; pyridoxal 5'-phosphate salvage; pyridoxamine 5'-phosphate from pyridoxamine: step 1/1.</text>
</comment>
<dbReference type="InterPro" id="IPR013749">
    <property type="entry name" value="PM/HMP-P_kinase-1"/>
</dbReference>
<evidence type="ECO:0000256" key="11">
    <source>
        <dbReference type="ARBA" id="ARBA00032808"/>
    </source>
</evidence>
<evidence type="ECO:0000256" key="14">
    <source>
        <dbReference type="ARBA" id="ARBA00048524"/>
    </source>
</evidence>
<comment type="similarity">
    <text evidence="4">Belongs to the pyridoxine kinase family.</text>
</comment>
<comment type="caution">
    <text evidence="16">The sequence shown here is derived from an EMBL/GenBank/DDBJ whole genome shotgun (WGS) entry which is preliminary data.</text>
</comment>
<comment type="catalytic activity">
    <reaction evidence="13">
        <text>pyridoxal + ATP = pyridoxal 5'-phosphate + ADP + H(+)</text>
        <dbReference type="Rhea" id="RHEA:10224"/>
        <dbReference type="ChEBI" id="CHEBI:15378"/>
        <dbReference type="ChEBI" id="CHEBI:17310"/>
        <dbReference type="ChEBI" id="CHEBI:30616"/>
        <dbReference type="ChEBI" id="CHEBI:456216"/>
        <dbReference type="ChEBI" id="CHEBI:597326"/>
        <dbReference type="EC" id="2.7.1.35"/>
    </reaction>
    <physiologicalReaction direction="left-to-right" evidence="13">
        <dbReference type="Rhea" id="RHEA:10225"/>
    </physiologicalReaction>
</comment>
<evidence type="ECO:0000256" key="1">
    <source>
        <dbReference type="ARBA" id="ARBA00004750"/>
    </source>
</evidence>
<evidence type="ECO:0000256" key="2">
    <source>
        <dbReference type="ARBA" id="ARBA00004835"/>
    </source>
</evidence>
<keyword evidence="8" id="KW-0547">Nucleotide-binding</keyword>
<comment type="catalytic activity">
    <reaction evidence="14">
        <text>pyridoxine + ATP = pyridoxine 5'-phosphate + ADP + H(+)</text>
        <dbReference type="Rhea" id="RHEA:25108"/>
        <dbReference type="ChEBI" id="CHEBI:15378"/>
        <dbReference type="ChEBI" id="CHEBI:16709"/>
        <dbReference type="ChEBI" id="CHEBI:30616"/>
        <dbReference type="ChEBI" id="CHEBI:58589"/>
        <dbReference type="ChEBI" id="CHEBI:456216"/>
        <dbReference type="EC" id="2.7.1.35"/>
    </reaction>
    <physiologicalReaction direction="left-to-right" evidence="14">
        <dbReference type="Rhea" id="RHEA:25109"/>
    </physiologicalReaction>
</comment>
<dbReference type="GO" id="GO:0009443">
    <property type="term" value="P:pyridoxal 5'-phosphate salvage"/>
    <property type="evidence" value="ECO:0007669"/>
    <property type="project" value="InterPro"/>
</dbReference>
<comment type="catalytic activity">
    <reaction evidence="12">
        <text>pyridoxamine + ATP = pyridoxamine 5'-phosphate + ADP + H(+)</text>
        <dbReference type="Rhea" id="RHEA:25104"/>
        <dbReference type="ChEBI" id="CHEBI:15378"/>
        <dbReference type="ChEBI" id="CHEBI:30616"/>
        <dbReference type="ChEBI" id="CHEBI:57761"/>
        <dbReference type="ChEBI" id="CHEBI:58451"/>
        <dbReference type="ChEBI" id="CHEBI:456216"/>
        <dbReference type="EC" id="2.7.1.35"/>
    </reaction>
    <physiologicalReaction direction="left-to-right" evidence="12">
        <dbReference type="Rhea" id="RHEA:25105"/>
    </physiologicalReaction>
</comment>
<name>A0AAV7KED7_9METZ</name>
<dbReference type="AlphaFoldDB" id="A0AAV7KED7"/>
<evidence type="ECO:0000256" key="9">
    <source>
        <dbReference type="ARBA" id="ARBA00022777"/>
    </source>
</evidence>
<dbReference type="Proteomes" id="UP001165289">
    <property type="component" value="Unassembled WGS sequence"/>
</dbReference>
<evidence type="ECO:0000256" key="7">
    <source>
        <dbReference type="ARBA" id="ARBA00022679"/>
    </source>
</evidence>
<evidence type="ECO:0000256" key="6">
    <source>
        <dbReference type="ARBA" id="ARBA00018134"/>
    </source>
</evidence>
<evidence type="ECO:0000256" key="3">
    <source>
        <dbReference type="ARBA" id="ARBA00005210"/>
    </source>
</evidence>
<evidence type="ECO:0000256" key="4">
    <source>
        <dbReference type="ARBA" id="ARBA00008805"/>
    </source>
</evidence>
<dbReference type="EC" id="2.7.1.35" evidence="5"/>
<evidence type="ECO:0000256" key="10">
    <source>
        <dbReference type="ARBA" id="ARBA00022840"/>
    </source>
</evidence>
<proteinExistence type="inferred from homology"/>
<evidence type="ECO:0000256" key="12">
    <source>
        <dbReference type="ARBA" id="ARBA00047310"/>
    </source>
</evidence>
<dbReference type="NCBIfam" id="TIGR00687">
    <property type="entry name" value="pyridox_kin"/>
    <property type="match status" value="1"/>
</dbReference>
<dbReference type="InterPro" id="IPR029056">
    <property type="entry name" value="Ribokinase-like"/>
</dbReference>
<dbReference type="EMBL" id="JAKMXF010000066">
    <property type="protein sequence ID" value="KAI6659280.1"/>
    <property type="molecule type" value="Genomic_DNA"/>
</dbReference>
<feature type="domain" description="Pyridoxamine kinase/Phosphomethylpyrimidine kinase" evidence="15">
    <location>
        <begin position="95"/>
        <end position="253"/>
    </location>
</feature>
<keyword evidence="9 16" id="KW-0418">Kinase</keyword>
<dbReference type="InterPro" id="IPR004625">
    <property type="entry name" value="PyrdxlKinase"/>
</dbReference>
<protein>
    <recommendedName>
        <fullName evidence="6">Pyridoxal kinase</fullName>
        <ecNumber evidence="5">2.7.1.35</ecNumber>
    </recommendedName>
    <alternativeName>
        <fullName evidence="11">Pyridoxine kinase</fullName>
    </alternativeName>
</protein>
<dbReference type="GO" id="GO:0008478">
    <property type="term" value="F:pyridoxal kinase activity"/>
    <property type="evidence" value="ECO:0007669"/>
    <property type="project" value="UniProtKB-EC"/>
</dbReference>
<comment type="pathway">
    <text evidence="3">Cofactor metabolism; pyridoxal 5'-phosphate salvage; pyridoxal 5'-phosphate from pyridoxal: step 1/1.</text>
</comment>
<accession>A0AAV7KED7</accession>
<sequence>MAYDIQRRVLSIQSHVVHGYCGNRSATFPLQVLGYEVDCINTVQFSNHTQYKSHSGSAINEEEILQLIKGLKDNQLFGYTHMLTGYTRSSSVLSIFTNVVEELREANKDFVYLCDPVLGDHGLLYVPDEMIGAYKKTLHIPNILTPNQFELELLTGMEVVKITDAIAAINSLHKLGPKTVVITSFELEGDGNLYCIGSQLGTDPVAFKFPKLEANFVGSGDLFAALFLGWFHMGLKTALKNTLQTMQSILHRTLKAAGKERGPKALELQLVRGKQDIETPPETIELSQVNLQ</sequence>
<evidence type="ECO:0000259" key="15">
    <source>
        <dbReference type="Pfam" id="PF08543"/>
    </source>
</evidence>
<reference evidence="16 17" key="1">
    <citation type="journal article" date="2023" name="BMC Biol.">
        <title>The compact genome of the sponge Oopsacas minuta (Hexactinellida) is lacking key metazoan core genes.</title>
        <authorList>
            <person name="Santini S."/>
            <person name="Schenkelaars Q."/>
            <person name="Jourda C."/>
            <person name="Duchesne M."/>
            <person name="Belahbib H."/>
            <person name="Rocher C."/>
            <person name="Selva M."/>
            <person name="Riesgo A."/>
            <person name="Vervoort M."/>
            <person name="Leys S.P."/>
            <person name="Kodjabachian L."/>
            <person name="Le Bivic A."/>
            <person name="Borchiellini C."/>
            <person name="Claverie J.M."/>
            <person name="Renard E."/>
        </authorList>
    </citation>
    <scope>NUCLEOTIDE SEQUENCE [LARGE SCALE GENOMIC DNA]</scope>
    <source>
        <strain evidence="16">SPO-2</strain>
    </source>
</reference>
<dbReference type="CDD" id="cd01173">
    <property type="entry name" value="pyridoxal_pyridoxamine_kinase"/>
    <property type="match status" value="1"/>
</dbReference>
<keyword evidence="10" id="KW-0067">ATP-binding</keyword>
<keyword evidence="7" id="KW-0808">Transferase</keyword>
<dbReference type="Gene3D" id="3.40.1190.20">
    <property type="match status" value="1"/>
</dbReference>
<evidence type="ECO:0000313" key="17">
    <source>
        <dbReference type="Proteomes" id="UP001165289"/>
    </source>
</evidence>
<dbReference type="Pfam" id="PF08543">
    <property type="entry name" value="Phos_pyr_kin"/>
    <property type="match status" value="1"/>
</dbReference>
<evidence type="ECO:0000256" key="13">
    <source>
        <dbReference type="ARBA" id="ARBA00047377"/>
    </source>
</evidence>
<dbReference type="SUPFAM" id="SSF53613">
    <property type="entry name" value="Ribokinase-like"/>
    <property type="match status" value="1"/>
</dbReference>
<dbReference type="PANTHER" id="PTHR10534:SF2">
    <property type="entry name" value="PYRIDOXAL KINASE"/>
    <property type="match status" value="1"/>
</dbReference>
<organism evidence="16 17">
    <name type="scientific">Oopsacas minuta</name>
    <dbReference type="NCBI Taxonomy" id="111878"/>
    <lineage>
        <taxon>Eukaryota</taxon>
        <taxon>Metazoa</taxon>
        <taxon>Porifera</taxon>
        <taxon>Hexactinellida</taxon>
        <taxon>Hexasterophora</taxon>
        <taxon>Lyssacinosida</taxon>
        <taxon>Leucopsacidae</taxon>
        <taxon>Oopsacas</taxon>
    </lineage>
</organism>